<evidence type="ECO:0000256" key="1">
    <source>
        <dbReference type="SAM" id="MobiDB-lite"/>
    </source>
</evidence>
<evidence type="ECO:0000313" key="2">
    <source>
        <dbReference type="EMBL" id="JAH94119.1"/>
    </source>
</evidence>
<proteinExistence type="predicted"/>
<sequence length="59" mass="6355">MAAALIVKIIKRVQVSQKLDEGIPVFIDQKEDLLSPGASFPPQLCRPMPDSAAGPQKPN</sequence>
<accession>A0A0E9WUN5</accession>
<name>A0A0E9WUN5_ANGAN</name>
<reference evidence="2" key="1">
    <citation type="submission" date="2014-11" db="EMBL/GenBank/DDBJ databases">
        <authorList>
            <person name="Amaro Gonzalez C."/>
        </authorList>
    </citation>
    <scope>NUCLEOTIDE SEQUENCE</scope>
</reference>
<dbReference type="EMBL" id="GBXM01014458">
    <property type="protein sequence ID" value="JAH94119.1"/>
    <property type="molecule type" value="Transcribed_RNA"/>
</dbReference>
<protein>
    <submittedName>
        <fullName evidence="2">Uncharacterized protein</fullName>
    </submittedName>
</protein>
<feature type="region of interest" description="Disordered" evidence="1">
    <location>
        <begin position="37"/>
        <end position="59"/>
    </location>
</feature>
<dbReference type="AlphaFoldDB" id="A0A0E9WUN5"/>
<organism evidence="2">
    <name type="scientific">Anguilla anguilla</name>
    <name type="common">European freshwater eel</name>
    <name type="synonym">Muraena anguilla</name>
    <dbReference type="NCBI Taxonomy" id="7936"/>
    <lineage>
        <taxon>Eukaryota</taxon>
        <taxon>Metazoa</taxon>
        <taxon>Chordata</taxon>
        <taxon>Craniata</taxon>
        <taxon>Vertebrata</taxon>
        <taxon>Euteleostomi</taxon>
        <taxon>Actinopterygii</taxon>
        <taxon>Neopterygii</taxon>
        <taxon>Teleostei</taxon>
        <taxon>Anguilliformes</taxon>
        <taxon>Anguillidae</taxon>
        <taxon>Anguilla</taxon>
    </lineage>
</organism>
<reference evidence="2" key="2">
    <citation type="journal article" date="2015" name="Fish Shellfish Immunol.">
        <title>Early steps in the European eel (Anguilla anguilla)-Vibrio vulnificus interaction in the gills: Role of the RtxA13 toxin.</title>
        <authorList>
            <person name="Callol A."/>
            <person name="Pajuelo D."/>
            <person name="Ebbesson L."/>
            <person name="Teles M."/>
            <person name="MacKenzie S."/>
            <person name="Amaro C."/>
        </authorList>
    </citation>
    <scope>NUCLEOTIDE SEQUENCE</scope>
</reference>